<evidence type="ECO:0000256" key="1">
    <source>
        <dbReference type="ARBA" id="ARBA00005862"/>
    </source>
</evidence>
<accession>A0A9P7Z261</accession>
<dbReference type="InterPro" id="IPR006050">
    <property type="entry name" value="DNA_photolyase_N"/>
</dbReference>
<dbReference type="AlphaFoldDB" id="A0A9P7Z261"/>
<evidence type="ECO:0000256" key="6">
    <source>
        <dbReference type="RuleBase" id="RU367151"/>
    </source>
</evidence>
<evidence type="ECO:0000313" key="10">
    <source>
        <dbReference type="Proteomes" id="UP000887226"/>
    </source>
</evidence>
<keyword evidence="3 5" id="KW-0274">FAD</keyword>
<name>A0A9P7Z261_9HELO</name>
<evidence type="ECO:0000256" key="4">
    <source>
        <dbReference type="ARBA" id="ARBA00022991"/>
    </source>
</evidence>
<feature type="region of interest" description="Disordered" evidence="7">
    <location>
        <begin position="543"/>
        <end position="573"/>
    </location>
</feature>
<feature type="domain" description="Photolyase/cryptochrome alpha/beta" evidence="8">
    <location>
        <begin position="5"/>
        <end position="160"/>
    </location>
</feature>
<dbReference type="GO" id="GO:0071949">
    <property type="term" value="F:FAD binding"/>
    <property type="evidence" value="ECO:0007669"/>
    <property type="project" value="TreeGrafter"/>
</dbReference>
<comment type="cofactor">
    <cofactor evidence="5 6">
        <name>FAD</name>
        <dbReference type="ChEBI" id="CHEBI:57692"/>
    </cofactor>
    <text evidence="5 6">Binds 1 FAD per subunit.</text>
</comment>
<dbReference type="SUPFAM" id="SSF48173">
    <property type="entry name" value="Cryptochrome/photolyase FAD-binding domain"/>
    <property type="match status" value="1"/>
</dbReference>
<dbReference type="PRINTS" id="PR00147">
    <property type="entry name" value="DNAPHOTLYASE"/>
</dbReference>
<dbReference type="Gene3D" id="1.10.579.10">
    <property type="entry name" value="DNA Cyclobutane Dipyrimidine Photolyase, subunit A, domain 3"/>
    <property type="match status" value="1"/>
</dbReference>
<evidence type="ECO:0000256" key="5">
    <source>
        <dbReference type="PIRSR" id="PIRSR602081-1"/>
    </source>
</evidence>
<dbReference type="Gene3D" id="1.25.40.80">
    <property type="match status" value="1"/>
</dbReference>
<dbReference type="GO" id="GO:0003904">
    <property type="term" value="F:deoxyribodipyrimidine photo-lyase activity"/>
    <property type="evidence" value="ECO:0007669"/>
    <property type="project" value="TreeGrafter"/>
</dbReference>
<dbReference type="OrthoDB" id="435881at2759"/>
<dbReference type="InterPro" id="IPR014133">
    <property type="entry name" value="Cry_DASH"/>
</dbReference>
<dbReference type="PANTHER" id="PTHR11455:SF22">
    <property type="entry name" value="CRYPTOCHROME DASH"/>
    <property type="match status" value="1"/>
</dbReference>
<dbReference type="EMBL" id="MU253920">
    <property type="protein sequence ID" value="KAG9244234.1"/>
    <property type="molecule type" value="Genomic_DNA"/>
</dbReference>
<gene>
    <name evidence="9" type="ORF">BJ878DRAFT_534708</name>
</gene>
<feature type="binding site" evidence="5">
    <location>
        <begin position="294"/>
        <end position="298"/>
    </location>
    <ligand>
        <name>FAD</name>
        <dbReference type="ChEBI" id="CHEBI:57692"/>
    </ligand>
</feature>
<sequence length="573" mass="64677">MSDNKTLLYLLRRDLRVADNPILHALSKNKQGFTHVIPVYAFQPHQIEVSGFATNGNSPFEEARSAVGSFWRCGSHRAKFLAESVWDVKTGLEKLGSGLTIRVGPHGDIAKSIIEAEELNVKGLWMTEEEGSEEKQEERAVRQVCKDAGVDFRLWVDEKYLVDDRDLGKKLEDPQALPDVFTSYRKMMEPLKEVSRDVLPDIKRLPPVPKSVPEQPWNFTIPDTLQAVIEALHKPLKSIPYIDTPLPYPNGAKSAHPFIGGEITGLERLDHLLSSGAMSAYKDTRNGMLGMDFSSKLSAWLALGCITARQVNTALNEFEDGSNSKWSTGEGFGKGENQGTTAMRFELLWRDYMRLCTRKYGDKLFQPQGFRQADAEWVRTESPESQEKIQRIINGTTGMGMIDASQRELYHTGYTSNRARQNVASFLAKHLRLDWRIGAEYYEMMLVDYDVSSNWGNWQYVAGIGNDPRGEARVFNPVKQSFDYDANGEYVKMWVSEVRKLEEPAEIFQAWTVPESERKGKGLSGTPEQEAMWRNPLKRIEFTVGRRAQRRRGNGRGGANRGRGNDGGRGGRG</sequence>
<dbReference type="InterPro" id="IPR036134">
    <property type="entry name" value="Crypto/Photolyase_FAD-like_sf"/>
</dbReference>
<comment type="cofactor">
    <cofactor evidence="6">
        <name>(6R)-5,10-methylene-5,6,7,8-tetrahydrofolate</name>
        <dbReference type="ChEBI" id="CHEBI:15636"/>
    </cofactor>
    <text evidence="6">Binds 1 5,10-methenyltetrahydrofolate (MTHF) per subunit.</text>
</comment>
<feature type="compositionally biased region" description="Gly residues" evidence="7">
    <location>
        <begin position="555"/>
        <end position="573"/>
    </location>
</feature>
<feature type="binding site" evidence="5">
    <location>
        <begin position="448"/>
        <end position="450"/>
    </location>
    <ligand>
        <name>FAD</name>
        <dbReference type="ChEBI" id="CHEBI:57692"/>
    </ligand>
</feature>
<evidence type="ECO:0000259" key="8">
    <source>
        <dbReference type="PROSITE" id="PS51645"/>
    </source>
</evidence>
<dbReference type="Pfam" id="PF03441">
    <property type="entry name" value="FAD_binding_7"/>
    <property type="match status" value="1"/>
</dbReference>
<dbReference type="Gene3D" id="3.40.50.620">
    <property type="entry name" value="HUPs"/>
    <property type="match status" value="1"/>
</dbReference>
<dbReference type="InterPro" id="IPR002081">
    <property type="entry name" value="Cryptochrome/DNA_photolyase_1"/>
</dbReference>
<dbReference type="NCBIfam" id="TIGR02765">
    <property type="entry name" value="crypto_DASH"/>
    <property type="match status" value="1"/>
</dbReference>
<comment type="caution">
    <text evidence="9">The sequence shown here is derived from an EMBL/GenBank/DDBJ whole genome shotgun (WGS) entry which is preliminary data.</text>
</comment>
<evidence type="ECO:0000256" key="3">
    <source>
        <dbReference type="ARBA" id="ARBA00022827"/>
    </source>
</evidence>
<dbReference type="Pfam" id="PF00875">
    <property type="entry name" value="DNA_photolyase"/>
    <property type="match status" value="1"/>
</dbReference>
<keyword evidence="10" id="KW-1185">Reference proteome</keyword>
<keyword evidence="4 6" id="KW-0157">Chromophore</keyword>
<comment type="similarity">
    <text evidence="1 6">Belongs to the DNA photolyase class-1 family.</text>
</comment>
<dbReference type="PANTHER" id="PTHR11455">
    <property type="entry name" value="CRYPTOCHROME"/>
    <property type="match status" value="1"/>
</dbReference>
<protein>
    <recommendedName>
        <fullName evidence="6">Cryptochrome DASH</fullName>
    </recommendedName>
</protein>
<proteinExistence type="inferred from homology"/>
<organism evidence="9 10">
    <name type="scientific">Calycina marina</name>
    <dbReference type="NCBI Taxonomy" id="1763456"/>
    <lineage>
        <taxon>Eukaryota</taxon>
        <taxon>Fungi</taxon>
        <taxon>Dikarya</taxon>
        <taxon>Ascomycota</taxon>
        <taxon>Pezizomycotina</taxon>
        <taxon>Leotiomycetes</taxon>
        <taxon>Helotiales</taxon>
        <taxon>Pezizellaceae</taxon>
        <taxon>Calycina</taxon>
    </lineage>
</organism>
<evidence type="ECO:0000256" key="7">
    <source>
        <dbReference type="SAM" id="MobiDB-lite"/>
    </source>
</evidence>
<keyword evidence="2 5" id="KW-0285">Flavoprotein</keyword>
<dbReference type="GO" id="GO:0003684">
    <property type="term" value="F:damaged DNA binding"/>
    <property type="evidence" value="ECO:0007669"/>
    <property type="project" value="TreeGrafter"/>
</dbReference>
<comment type="function">
    <text evidence="6">May have a photoreceptor function.</text>
</comment>
<dbReference type="Proteomes" id="UP000887226">
    <property type="component" value="Unassembled WGS sequence"/>
</dbReference>
<feature type="binding site" evidence="5">
    <location>
        <position position="281"/>
    </location>
    <ligand>
        <name>FAD</name>
        <dbReference type="ChEBI" id="CHEBI:57692"/>
    </ligand>
</feature>
<dbReference type="InterPro" id="IPR005101">
    <property type="entry name" value="Cryptochr/Photolyase_FAD-bd"/>
</dbReference>
<evidence type="ECO:0000313" key="9">
    <source>
        <dbReference type="EMBL" id="KAG9244234.1"/>
    </source>
</evidence>
<dbReference type="InterPro" id="IPR036155">
    <property type="entry name" value="Crypto/Photolyase_N_sf"/>
</dbReference>
<dbReference type="PROSITE" id="PS51645">
    <property type="entry name" value="PHR_CRY_ALPHA_BETA"/>
    <property type="match status" value="1"/>
</dbReference>
<reference evidence="9" key="1">
    <citation type="journal article" date="2021" name="IMA Fungus">
        <title>Genomic characterization of three marine fungi, including Emericellopsis atlantica sp. nov. with signatures of a generalist lifestyle and marine biomass degradation.</title>
        <authorList>
            <person name="Hagestad O.C."/>
            <person name="Hou L."/>
            <person name="Andersen J.H."/>
            <person name="Hansen E.H."/>
            <person name="Altermark B."/>
            <person name="Li C."/>
            <person name="Kuhnert E."/>
            <person name="Cox R.J."/>
            <person name="Crous P.W."/>
            <person name="Spatafora J.W."/>
            <person name="Lail K."/>
            <person name="Amirebrahimi M."/>
            <person name="Lipzen A."/>
            <person name="Pangilinan J."/>
            <person name="Andreopoulos W."/>
            <person name="Hayes R.D."/>
            <person name="Ng V."/>
            <person name="Grigoriev I.V."/>
            <person name="Jackson S.A."/>
            <person name="Sutton T.D.S."/>
            <person name="Dobson A.D.W."/>
            <person name="Rama T."/>
        </authorList>
    </citation>
    <scope>NUCLEOTIDE SEQUENCE</scope>
    <source>
        <strain evidence="9">TRa3180A</strain>
    </source>
</reference>
<dbReference type="InterPro" id="IPR014729">
    <property type="entry name" value="Rossmann-like_a/b/a_fold"/>
</dbReference>
<dbReference type="SUPFAM" id="SSF52425">
    <property type="entry name" value="Cryptochrome/photolyase, N-terminal domain"/>
    <property type="match status" value="1"/>
</dbReference>
<evidence type="ECO:0000256" key="2">
    <source>
        <dbReference type="ARBA" id="ARBA00022630"/>
    </source>
</evidence>
<dbReference type="GO" id="GO:0000719">
    <property type="term" value="P:photoreactive repair"/>
    <property type="evidence" value="ECO:0007669"/>
    <property type="project" value="TreeGrafter"/>
</dbReference>